<dbReference type="PANTHER" id="PTHR43304">
    <property type="entry name" value="PHYTOCHROME-LIKE PROTEIN CPH1"/>
    <property type="match status" value="1"/>
</dbReference>
<feature type="domain" description="Histidine kinase" evidence="7">
    <location>
        <begin position="427"/>
        <end position="641"/>
    </location>
</feature>
<keyword evidence="10" id="KW-1185">Reference proteome</keyword>
<dbReference type="SMART" id="SM00388">
    <property type="entry name" value="HisKA"/>
    <property type="match status" value="1"/>
</dbReference>
<feature type="transmembrane region" description="Helical" evidence="6">
    <location>
        <begin position="117"/>
        <end position="135"/>
    </location>
</feature>
<dbReference type="GO" id="GO:0000155">
    <property type="term" value="F:phosphorelay sensor kinase activity"/>
    <property type="evidence" value="ECO:0007669"/>
    <property type="project" value="InterPro"/>
</dbReference>
<comment type="catalytic activity">
    <reaction evidence="1">
        <text>ATP + protein L-histidine = ADP + protein N-phospho-L-histidine.</text>
        <dbReference type="EC" id="2.7.13.3"/>
    </reaction>
</comment>
<keyword evidence="3" id="KW-0597">Phosphoprotein</keyword>
<dbReference type="InterPro" id="IPR052162">
    <property type="entry name" value="Sensor_kinase/Photoreceptor"/>
</dbReference>
<dbReference type="InterPro" id="IPR000014">
    <property type="entry name" value="PAS"/>
</dbReference>
<dbReference type="PROSITE" id="PS50112">
    <property type="entry name" value="PAS"/>
    <property type="match status" value="1"/>
</dbReference>
<evidence type="ECO:0000259" key="8">
    <source>
        <dbReference type="PROSITE" id="PS50112"/>
    </source>
</evidence>
<dbReference type="InterPro" id="IPR004358">
    <property type="entry name" value="Sig_transdc_His_kin-like_C"/>
</dbReference>
<dbReference type="InterPro" id="IPR005467">
    <property type="entry name" value="His_kinase_dom"/>
</dbReference>
<keyword evidence="5" id="KW-0418">Kinase</keyword>
<dbReference type="InterPro" id="IPR036097">
    <property type="entry name" value="HisK_dim/P_sf"/>
</dbReference>
<keyword evidence="6" id="KW-0472">Membrane</keyword>
<dbReference type="FunFam" id="3.30.565.10:FF:000006">
    <property type="entry name" value="Sensor histidine kinase WalK"/>
    <property type="match status" value="1"/>
</dbReference>
<dbReference type="PANTHER" id="PTHR43304:SF1">
    <property type="entry name" value="PAC DOMAIN-CONTAINING PROTEIN"/>
    <property type="match status" value="1"/>
</dbReference>
<feature type="transmembrane region" description="Helical" evidence="6">
    <location>
        <begin position="177"/>
        <end position="197"/>
    </location>
</feature>
<dbReference type="Gene3D" id="1.10.287.130">
    <property type="match status" value="1"/>
</dbReference>
<keyword evidence="6" id="KW-1133">Transmembrane helix</keyword>
<evidence type="ECO:0000313" key="9">
    <source>
        <dbReference type="EMBL" id="GCC53263.1"/>
    </source>
</evidence>
<keyword evidence="6" id="KW-0812">Transmembrane</keyword>
<dbReference type="Gene3D" id="3.30.565.10">
    <property type="entry name" value="Histidine kinase-like ATPase, C-terminal domain"/>
    <property type="match status" value="1"/>
</dbReference>
<feature type="domain" description="PAS" evidence="8">
    <location>
        <begin position="283"/>
        <end position="355"/>
    </location>
</feature>
<reference evidence="9 10" key="1">
    <citation type="submission" date="2018-11" db="EMBL/GenBank/DDBJ databases">
        <title>Chryseotalea sanarue gen. nov., sp., nov., a member of the family Cytophagaceae, isolated from a brackish lake in Hamamatsu Japan.</title>
        <authorList>
            <person name="Maejima Y."/>
            <person name="Iino T."/>
            <person name="Muraguchi Y."/>
            <person name="Fukuda K."/>
            <person name="Ohkuma M."/>
            <person name="Moriuchi R."/>
            <person name="Dohra H."/>
            <person name="Kimbara K."/>
            <person name="Shintani M."/>
        </authorList>
    </citation>
    <scope>NUCLEOTIDE SEQUENCE [LARGE SCALE GENOMIC DNA]</scope>
    <source>
        <strain evidence="9 10">Ys</strain>
    </source>
</reference>
<dbReference type="CDD" id="cd00082">
    <property type="entry name" value="HisKA"/>
    <property type="match status" value="1"/>
</dbReference>
<dbReference type="Gene3D" id="3.30.450.20">
    <property type="entry name" value="PAS domain"/>
    <property type="match status" value="1"/>
</dbReference>
<feature type="transmembrane region" description="Helical" evidence="6">
    <location>
        <begin position="142"/>
        <end position="165"/>
    </location>
</feature>
<evidence type="ECO:0000259" key="7">
    <source>
        <dbReference type="PROSITE" id="PS50109"/>
    </source>
</evidence>
<dbReference type="Pfam" id="PF00512">
    <property type="entry name" value="HisKA"/>
    <property type="match status" value="1"/>
</dbReference>
<evidence type="ECO:0000256" key="2">
    <source>
        <dbReference type="ARBA" id="ARBA00012438"/>
    </source>
</evidence>
<accession>A0A401UEE2</accession>
<dbReference type="SUPFAM" id="SSF47384">
    <property type="entry name" value="Homodimeric domain of signal transducing histidine kinase"/>
    <property type="match status" value="1"/>
</dbReference>
<proteinExistence type="predicted"/>
<sequence length="647" mass="72857">MKISTLLFTICIGITVLLSLFALVGWIVDDLLLASFSTAYIPMAPMTATSFLLFSTAISLRYNSASKFRWFVLFIILVLFTLSVNVLLVIAHVPGFIIEDKLISNNTMFGLVPMGRMSPITALLFLLSTFSLFFLQSSKKYAGIISGIFSLLAFFITMVVLVGYLYNTPILYGDTTIPIALSTGLCFLLTSITLFMCNGYDQFPLLLFCGNKTYARLLRTFLPLTAFLILASGTFQTYVRNRYFSNEALIISIVVIIAMILVTFVTIYLSRIISAQIDKAESEKSRLRSIIEVTTDLVIIFNENGKPLYFNKAVYGIIGQHHRSIPDNLTMTSFFSKPSNDFIQNTALKLAKDQGYWKGESIIVSSTGKEFPVSHVILYHKANETEKAYYSSVMRDIRELKASQQKIEAINQQLIAKNMEMEEFVYALSHDLNEPLRMVSSFLQLTRMRLQDKLDEETTQYMDYASGGAKRMNTMIKDLLAFSRTGSVGMDFSICNIKTILDEALANLFPIIQENGASIRVPDNQPQLLGNASQLTRLFQNLIGNAIKYKSNEPPEIEITVKEFNDHYFFSVKDNGIGIESEHYRDIFKIFKRLHTSKDYNGSGIGLAVCKKIVEMHGGNIWVESAHGKGSNFHFTLKKNLVDFSIS</sequence>
<comment type="caution">
    <text evidence="9">The sequence shown here is derived from an EMBL/GenBank/DDBJ whole genome shotgun (WGS) entry which is preliminary data.</text>
</comment>
<evidence type="ECO:0000256" key="6">
    <source>
        <dbReference type="SAM" id="Phobius"/>
    </source>
</evidence>
<feature type="transmembrane region" description="Helical" evidence="6">
    <location>
        <begin position="40"/>
        <end position="58"/>
    </location>
</feature>
<dbReference type="InterPro" id="IPR036890">
    <property type="entry name" value="HATPase_C_sf"/>
</dbReference>
<name>A0A401UEE2_9BACT</name>
<dbReference type="NCBIfam" id="TIGR00229">
    <property type="entry name" value="sensory_box"/>
    <property type="match status" value="1"/>
</dbReference>
<dbReference type="Pfam" id="PF02518">
    <property type="entry name" value="HATPase_c"/>
    <property type="match status" value="1"/>
</dbReference>
<evidence type="ECO:0000313" key="10">
    <source>
        <dbReference type="Proteomes" id="UP000288227"/>
    </source>
</evidence>
<dbReference type="InterPro" id="IPR003661">
    <property type="entry name" value="HisK_dim/P_dom"/>
</dbReference>
<dbReference type="PRINTS" id="PR00344">
    <property type="entry name" value="BCTRLSENSOR"/>
</dbReference>
<dbReference type="EMBL" id="BHXQ01000007">
    <property type="protein sequence ID" value="GCC53263.1"/>
    <property type="molecule type" value="Genomic_DNA"/>
</dbReference>
<protein>
    <recommendedName>
        <fullName evidence="2">histidine kinase</fullName>
        <ecNumber evidence="2">2.7.13.3</ecNumber>
    </recommendedName>
</protein>
<feature type="transmembrane region" description="Helical" evidence="6">
    <location>
        <begin position="7"/>
        <end position="28"/>
    </location>
</feature>
<dbReference type="InterPro" id="IPR003594">
    <property type="entry name" value="HATPase_dom"/>
</dbReference>
<dbReference type="SUPFAM" id="SSF55785">
    <property type="entry name" value="PYP-like sensor domain (PAS domain)"/>
    <property type="match status" value="1"/>
</dbReference>
<dbReference type="OrthoDB" id="9766459at2"/>
<feature type="transmembrane region" description="Helical" evidence="6">
    <location>
        <begin position="248"/>
        <end position="269"/>
    </location>
</feature>
<evidence type="ECO:0000256" key="4">
    <source>
        <dbReference type="ARBA" id="ARBA00022679"/>
    </source>
</evidence>
<keyword evidence="4" id="KW-0808">Transferase</keyword>
<evidence type="ECO:0000256" key="3">
    <source>
        <dbReference type="ARBA" id="ARBA00022553"/>
    </source>
</evidence>
<evidence type="ECO:0000256" key="5">
    <source>
        <dbReference type="ARBA" id="ARBA00022777"/>
    </source>
</evidence>
<feature type="transmembrane region" description="Helical" evidence="6">
    <location>
        <begin position="217"/>
        <end position="236"/>
    </location>
</feature>
<dbReference type="Proteomes" id="UP000288227">
    <property type="component" value="Unassembled WGS sequence"/>
</dbReference>
<dbReference type="InterPro" id="IPR035965">
    <property type="entry name" value="PAS-like_dom_sf"/>
</dbReference>
<gene>
    <name evidence="9" type="ORF">SanaruYs_35060</name>
</gene>
<organism evidence="9 10">
    <name type="scientific">Chryseotalea sanaruensis</name>
    <dbReference type="NCBI Taxonomy" id="2482724"/>
    <lineage>
        <taxon>Bacteria</taxon>
        <taxon>Pseudomonadati</taxon>
        <taxon>Bacteroidota</taxon>
        <taxon>Cytophagia</taxon>
        <taxon>Cytophagales</taxon>
        <taxon>Chryseotaleaceae</taxon>
        <taxon>Chryseotalea</taxon>
    </lineage>
</organism>
<dbReference type="RefSeq" id="WP_127123915.1">
    <property type="nucleotide sequence ID" value="NZ_BHXQ01000007.1"/>
</dbReference>
<dbReference type="SMART" id="SM00387">
    <property type="entry name" value="HATPase_c"/>
    <property type="match status" value="1"/>
</dbReference>
<feature type="transmembrane region" description="Helical" evidence="6">
    <location>
        <begin position="70"/>
        <end position="97"/>
    </location>
</feature>
<dbReference type="AlphaFoldDB" id="A0A401UEE2"/>
<dbReference type="PROSITE" id="PS50109">
    <property type="entry name" value="HIS_KIN"/>
    <property type="match status" value="1"/>
</dbReference>
<evidence type="ECO:0000256" key="1">
    <source>
        <dbReference type="ARBA" id="ARBA00000085"/>
    </source>
</evidence>
<dbReference type="EC" id="2.7.13.3" evidence="2"/>
<dbReference type="SUPFAM" id="SSF55874">
    <property type="entry name" value="ATPase domain of HSP90 chaperone/DNA topoisomerase II/histidine kinase"/>
    <property type="match status" value="1"/>
</dbReference>